<sequence>MAFNRVALAAALLEYDNDNPASGLAPRKARESAIILGAAAAPPPPPPHQRPDIRASSVGRDGQRAQQQQHRLSGIGIIEDRGSTYGYIPGRPTEEEEEQGEMDMAEVDLSSWGLPETFLPPQQIRDQRPTYRVDTTTDHTLSDRITSPTNSTYAQNVVKSAVIASPSNRRNRKGRTVSFHDYTSVLYNHNNNDSSTPANREDSEQDPMEELAQHQHQPQDMAPYSTTVRPRSSMSVMNRGRPTSPFNAPHAASSPTTASPSFILSPTGSVAPLHVPLPPSPGQGQGHGVYQQHQIMEMVSTPTSPTRSTCEPLRHGDANPFALPAPAGRRVSRFDPKITTPSPVEMQGPAQADGAGGPSRASYNAGFRPVSQASGYFPPLIHTHDRSHRAAASYVPPLPAQQPSTISRLRPRTLLMPAPLHGVLDPTQSAPLMPSRWDTEGFSRGAKPLPPGALTRPDSFVGKLNDQEGGGNKGRPPAPFSSTRQLFRVTLAGAGVDGKMRDSHGSGYTGYEAGFMDVPPSAERDGEVGVQQYGGRGGDDDDDEGSEYGAEDYLAPRGEHDWRPETRFVQGPSLMDRLEARKAELRSKQRVFRGDNRPAMMSRSSAGPLVNLDAAVDPLTGQTSPGLQKRASLVLQDDDGRPLVRLVSHGDPTTTTTTTERPNMPPRGKSVFGVDTLWEKELRKLEAQQESERGLALQMEARRRKKGEKKAKKGKRQEGERSSEQEQEDTRGAAATDDDDATHPYTQTMHSQGRNDTGMPPSLSLGDLATALHAPFNPAQGAISNTNANPHTAVDVDDWAVGSDEDGPAAVQPRRRKRRIVGPVPVPDAASDSEDDVPLAKAFGVTRAKLTAEESDSSEDEPLSKLKSKVSNRTFDASDEDDIPLALRRAKKSGVVPAQQAVSALEDEDDMPLAQRRLRAQETGVIDPGLQQQQQQHLAMAMQHQSMMMNPMMSMYGGGVGMMGMPMMGMPSPMGMMPGGAPPFGVGGAFNNASTYPMPHAPLPPPDPKIDRWRREIEAREGSMISAPPSVVTSGGRT</sequence>
<dbReference type="EMBL" id="JASBWT010000019">
    <property type="protein sequence ID" value="KAJ9096393.1"/>
    <property type="molecule type" value="Genomic_DNA"/>
</dbReference>
<proteinExistence type="predicted"/>
<dbReference type="Proteomes" id="UP001227268">
    <property type="component" value="Unassembled WGS sequence"/>
</dbReference>
<protein>
    <submittedName>
        <fullName evidence="1">Uncharacterized protein</fullName>
    </submittedName>
</protein>
<organism evidence="1 2">
    <name type="scientific">Naganishia friedmannii</name>
    <dbReference type="NCBI Taxonomy" id="89922"/>
    <lineage>
        <taxon>Eukaryota</taxon>
        <taxon>Fungi</taxon>
        <taxon>Dikarya</taxon>
        <taxon>Basidiomycota</taxon>
        <taxon>Agaricomycotina</taxon>
        <taxon>Tremellomycetes</taxon>
        <taxon>Filobasidiales</taxon>
        <taxon>Filobasidiaceae</taxon>
        <taxon>Naganishia</taxon>
    </lineage>
</organism>
<accession>A0ACC2VBE3</accession>
<gene>
    <name evidence="1" type="ORF">QFC21_005215</name>
</gene>
<comment type="caution">
    <text evidence="1">The sequence shown here is derived from an EMBL/GenBank/DDBJ whole genome shotgun (WGS) entry which is preliminary data.</text>
</comment>
<evidence type="ECO:0000313" key="1">
    <source>
        <dbReference type="EMBL" id="KAJ9096393.1"/>
    </source>
</evidence>
<reference evidence="1" key="1">
    <citation type="submission" date="2023-04" db="EMBL/GenBank/DDBJ databases">
        <title>Draft Genome sequencing of Naganishia species isolated from polar environments using Oxford Nanopore Technology.</title>
        <authorList>
            <person name="Leo P."/>
            <person name="Venkateswaran K."/>
        </authorList>
    </citation>
    <scope>NUCLEOTIDE SEQUENCE</scope>
    <source>
        <strain evidence="1">MNA-CCFEE 5423</strain>
    </source>
</reference>
<evidence type="ECO:0000313" key="2">
    <source>
        <dbReference type="Proteomes" id="UP001227268"/>
    </source>
</evidence>
<keyword evidence="2" id="KW-1185">Reference proteome</keyword>
<name>A0ACC2VBE3_9TREE</name>